<feature type="compositionally biased region" description="Polar residues" evidence="2">
    <location>
        <begin position="268"/>
        <end position="277"/>
    </location>
</feature>
<feature type="compositionally biased region" description="Polar residues" evidence="2">
    <location>
        <begin position="289"/>
        <end position="326"/>
    </location>
</feature>
<keyword evidence="1" id="KW-0648">Protein biosynthesis</keyword>
<organism evidence="3 4">
    <name type="scientific">Pythium oligandrum</name>
    <name type="common">Mycoparasitic fungus</name>
    <dbReference type="NCBI Taxonomy" id="41045"/>
    <lineage>
        <taxon>Eukaryota</taxon>
        <taxon>Sar</taxon>
        <taxon>Stramenopiles</taxon>
        <taxon>Oomycota</taxon>
        <taxon>Peronosporomycetes</taxon>
        <taxon>Pythiales</taxon>
        <taxon>Pythiaceae</taxon>
        <taxon>Pythium</taxon>
    </lineage>
</organism>
<keyword evidence="4" id="KW-1185">Reference proteome</keyword>
<keyword evidence="1" id="KW-0396">Initiation factor</keyword>
<feature type="compositionally biased region" description="Basic and acidic residues" evidence="2">
    <location>
        <begin position="239"/>
        <end position="267"/>
    </location>
</feature>
<protein>
    <recommendedName>
        <fullName evidence="5">Eukaryotic translation initiation factor 4E</fullName>
    </recommendedName>
</protein>
<reference evidence="3" key="1">
    <citation type="submission" date="2019-03" db="EMBL/GenBank/DDBJ databases">
        <title>Long read genome sequence of the mycoparasitic Pythium oligandrum ATCC 38472 isolated from sugarbeet rhizosphere.</title>
        <authorList>
            <person name="Gaulin E."/>
        </authorList>
    </citation>
    <scope>NUCLEOTIDE SEQUENCE</scope>
    <source>
        <strain evidence="3">ATCC 38472_TT</strain>
    </source>
</reference>
<dbReference type="AlphaFoldDB" id="A0A8K1CRQ5"/>
<dbReference type="InterPro" id="IPR001040">
    <property type="entry name" value="TIF_eIF_4E"/>
</dbReference>
<evidence type="ECO:0000256" key="2">
    <source>
        <dbReference type="SAM" id="MobiDB-lite"/>
    </source>
</evidence>
<evidence type="ECO:0000313" key="4">
    <source>
        <dbReference type="Proteomes" id="UP000794436"/>
    </source>
</evidence>
<dbReference type="Gene3D" id="3.30.760.10">
    <property type="entry name" value="RNA Cap, Translation Initiation Factor Eif4e"/>
    <property type="match status" value="1"/>
</dbReference>
<keyword evidence="1" id="KW-0694">RNA-binding</keyword>
<feature type="compositionally biased region" description="Low complexity" evidence="2">
    <location>
        <begin position="199"/>
        <end position="208"/>
    </location>
</feature>
<dbReference type="InterPro" id="IPR019770">
    <property type="entry name" value="TIF_eIF_4E_CS"/>
</dbReference>
<feature type="compositionally biased region" description="Polar residues" evidence="2">
    <location>
        <begin position="222"/>
        <end position="238"/>
    </location>
</feature>
<comment type="caution">
    <text evidence="3">The sequence shown here is derived from an EMBL/GenBank/DDBJ whole genome shotgun (WGS) entry which is preliminary data.</text>
</comment>
<dbReference type="FunFam" id="3.30.760.10:FF:000043">
    <property type="entry name" value="Predicted protein"/>
    <property type="match status" value="1"/>
</dbReference>
<gene>
    <name evidence="3" type="ORF">Poli38472_006085</name>
</gene>
<dbReference type="GO" id="GO:0000340">
    <property type="term" value="F:RNA 7-methylguanosine cap binding"/>
    <property type="evidence" value="ECO:0007669"/>
    <property type="project" value="TreeGrafter"/>
</dbReference>
<dbReference type="PROSITE" id="PS00813">
    <property type="entry name" value="IF4E"/>
    <property type="match status" value="1"/>
</dbReference>
<evidence type="ECO:0000313" key="3">
    <source>
        <dbReference type="EMBL" id="TMW68617.1"/>
    </source>
</evidence>
<proteinExistence type="inferred from homology"/>
<dbReference type="SUPFAM" id="SSF55418">
    <property type="entry name" value="eIF4e-like"/>
    <property type="match status" value="1"/>
</dbReference>
<name>A0A8K1CRQ5_PYTOL</name>
<accession>A0A8K1CRQ5</accession>
<dbReference type="PANTHER" id="PTHR11960">
    <property type="entry name" value="EUKARYOTIC TRANSLATION INITIATION FACTOR 4E RELATED"/>
    <property type="match status" value="1"/>
</dbReference>
<feature type="region of interest" description="Disordered" evidence="2">
    <location>
        <begin position="187"/>
        <end position="326"/>
    </location>
</feature>
<comment type="similarity">
    <text evidence="1">Belongs to the eukaryotic initiation factor 4E family.</text>
</comment>
<dbReference type="Pfam" id="PF01652">
    <property type="entry name" value="IF4E"/>
    <property type="match status" value="1"/>
</dbReference>
<dbReference type="GO" id="GO:0016281">
    <property type="term" value="C:eukaryotic translation initiation factor 4F complex"/>
    <property type="evidence" value="ECO:0007669"/>
    <property type="project" value="TreeGrafter"/>
</dbReference>
<evidence type="ECO:0000256" key="1">
    <source>
        <dbReference type="RuleBase" id="RU004374"/>
    </source>
</evidence>
<dbReference type="PANTHER" id="PTHR11960:SF18">
    <property type="entry name" value="EUKARYOTIC TRANSLATION INITIATION FACTOR 4E HOMOLOGOUS PROTEIN, ISOFORM B"/>
    <property type="match status" value="1"/>
</dbReference>
<dbReference type="EMBL" id="SPLM01000002">
    <property type="protein sequence ID" value="TMW68617.1"/>
    <property type="molecule type" value="Genomic_DNA"/>
</dbReference>
<evidence type="ECO:0008006" key="5">
    <source>
        <dbReference type="Google" id="ProtNLM"/>
    </source>
</evidence>
<feature type="compositionally biased region" description="Polar residues" evidence="2">
    <location>
        <begin position="189"/>
        <end position="198"/>
    </location>
</feature>
<feature type="compositionally biased region" description="Basic and acidic residues" evidence="2">
    <location>
        <begin position="1"/>
        <end position="14"/>
    </location>
</feature>
<feature type="region of interest" description="Disordered" evidence="2">
    <location>
        <begin position="1"/>
        <end position="24"/>
    </location>
</feature>
<dbReference type="OrthoDB" id="590761at2759"/>
<dbReference type="GO" id="GO:0003743">
    <property type="term" value="F:translation initiation factor activity"/>
    <property type="evidence" value="ECO:0007669"/>
    <property type="project" value="UniProtKB-KW"/>
</dbReference>
<dbReference type="Proteomes" id="UP000794436">
    <property type="component" value="Unassembled WGS sequence"/>
</dbReference>
<dbReference type="InterPro" id="IPR023398">
    <property type="entry name" value="TIF_eIF4e-like"/>
</dbReference>
<sequence>MGEEKRSGWKEAAEGKPNNGETPIQNAYSFSYIKRNSGNKAEVESYEKSIKELGDFKTVQGFWQIYNHLVRPNDLPNTLDYHLFKTGIKPMWEDPANRKGGKWMVRVRKGISSRYWEDLVLAIVGEQFDVGNEICGAVVSIRYTEDVISLWNRNADNSEACYRIRDTMRKVLNLPQFVALEYRRHDTSLGDNSGTTTRNNNNNNNNNNSSVWRDQRSGGDGNNASDSKRASGTSGSQPERSHPRFTRERSDRSDRGDRGDREGRGDRTASSGNSRSSWGRDSKRPIFTKTGSESGEGAPTSTSSNTTRGDSKKASSSSTPNAWQQK</sequence>